<dbReference type="Pfam" id="PF00034">
    <property type="entry name" value="Cytochrom_C"/>
    <property type="match status" value="1"/>
</dbReference>
<proteinExistence type="predicted"/>
<dbReference type="InParanoid" id="A0A517SHD9"/>
<sequence length="1139" mass="122822" precursor="true">MPFMTFSRRARVARLLAASLLSLTVVATAASGDDLPLDIAPASKEAELAIKGFKTPAGGTVELVAAEPDVANPVAFCFDEQGRIYVAETFRQSKGVEDNRGHMNWLEEDLALQTVEERDALYRKFGGDKKVTEWTKFPDRIRRLEDRDGDGRFESATIFSTGYNALVDGTGAGVLAHRGNVYYTNIPSLYRLQDYNGDGVADQKTTLHTGYGVRTAFRGHDMHGLVWGYDGRLYFSIGDRGYNVVNQEGERLKRPETGAVFRCEPDGSKLEVFAYGLRNPQELAFNDEGDLFTGDNNSDGGDKARWVYVVPHGDTGWRMYYQYLKDRGPWNRERIWHPYRDDEQSAAVQPAYVVPPILNLADGPSGLAFDPGVGLPPELAGKFFLVDFRGSAANSGIRAFRVKPKGAGFEVVDSDWLVKSMLSTDVEFGYDGSIYATDWVDGWNGAGKGRIYRFRFVSAGQANQETARLFRDGFEKRSEAELLTLLGHPDRRVRLEAQFVLTERAVEQLAKGTETLATKLHQTALISSSSHKSRHAAWAWGAAVRRSGKSVGSFDELATSGADLQKQACRIAGDLPEGAFGRQGWSIDSLAAGLKSDDLQVRMLAALALGRHGDSSNVPALLDLLAANADVDPFIRHAGAAALAMIGDLPTLVAAADHPSKSVRLAAVVALRRLKQPELARALGDREDSVAYEAARAIHDEGIAGAMTELAAYAGRPGFTQRAQSPAGLEFVRRVLNANYRVGGPQAATTVAAIAADQSMPETVRLEATEDLLKWSDASRLDRVTGEFRPIESRPAAEAEAAVRSSIGGLLQGSDKLRDSAVKLAARYGIKDVGPILRELATSPTSPAQTRVEAIDALSTLRDSELPKLVDVLLTDSEPAVRAATRRSLVILAPGRAVRELATALNSAASTVIELQQAAEGLGSLKTAEADQALQATLDAWLAGSPAAAAVQLDILEAAALRGGKLAEAAGKVRDTLARAGTVAAYGDSLSGGNAARGKEVFFGNAAASCRRCHKINGEGSDVGPDLSEIGKTKARDYLLEAIVDPNAKIAEGFETAVFAMEDGRVLSGVVRGEDEKSFRIVTPAGETLTVEKSEIDDRAKGQSGMPADLMKQISRRELRDVVEYLSTLTKRETGDRHK</sequence>
<evidence type="ECO:0000256" key="1">
    <source>
        <dbReference type="ARBA" id="ARBA00022617"/>
    </source>
</evidence>
<keyword evidence="5" id="KW-0732">Signal</keyword>
<dbReference type="Gene3D" id="1.10.760.10">
    <property type="entry name" value="Cytochrome c-like domain"/>
    <property type="match status" value="1"/>
</dbReference>
<dbReference type="Gene3D" id="1.25.10.10">
    <property type="entry name" value="Leucine-rich Repeat Variant"/>
    <property type="match status" value="2"/>
</dbReference>
<dbReference type="InterPro" id="IPR011042">
    <property type="entry name" value="6-blade_b-propeller_TolB-like"/>
</dbReference>
<dbReference type="GO" id="GO:0046872">
    <property type="term" value="F:metal ion binding"/>
    <property type="evidence" value="ECO:0007669"/>
    <property type="project" value="UniProtKB-KW"/>
</dbReference>
<keyword evidence="1 4" id="KW-0349">Heme</keyword>
<evidence type="ECO:0000313" key="7">
    <source>
        <dbReference type="EMBL" id="QDT55540.1"/>
    </source>
</evidence>
<evidence type="ECO:0000256" key="2">
    <source>
        <dbReference type="ARBA" id="ARBA00022723"/>
    </source>
</evidence>
<dbReference type="InterPro" id="IPR016024">
    <property type="entry name" value="ARM-type_fold"/>
</dbReference>
<feature type="signal peptide" evidence="5">
    <location>
        <begin position="1"/>
        <end position="29"/>
    </location>
</feature>
<dbReference type="NCBIfam" id="TIGR02604">
    <property type="entry name" value="Piru_Ver_Nterm"/>
    <property type="match status" value="1"/>
</dbReference>
<dbReference type="PANTHER" id="PTHR33546">
    <property type="entry name" value="LARGE, MULTIFUNCTIONAL SECRETED PROTEIN-RELATED"/>
    <property type="match status" value="1"/>
</dbReference>
<dbReference type="Gene3D" id="2.120.10.30">
    <property type="entry name" value="TolB, C-terminal domain"/>
    <property type="match status" value="1"/>
</dbReference>
<dbReference type="AlphaFoldDB" id="A0A517SHD9"/>
<dbReference type="NCBIfam" id="TIGR02603">
    <property type="entry name" value="CxxCH_TIGR02603"/>
    <property type="match status" value="1"/>
</dbReference>
<gene>
    <name evidence="7" type="ORF">Pan44_35840</name>
</gene>
<dbReference type="SUPFAM" id="SSF48371">
    <property type="entry name" value="ARM repeat"/>
    <property type="match status" value="1"/>
</dbReference>
<dbReference type="PANTHER" id="PTHR33546:SF1">
    <property type="entry name" value="LARGE, MULTIFUNCTIONAL SECRETED PROTEIN"/>
    <property type="match status" value="1"/>
</dbReference>
<dbReference type="InterPro" id="IPR004155">
    <property type="entry name" value="PBS_lyase_HEAT"/>
</dbReference>
<evidence type="ECO:0000313" key="8">
    <source>
        <dbReference type="Proteomes" id="UP000315700"/>
    </source>
</evidence>
<dbReference type="SUPFAM" id="SSF50952">
    <property type="entry name" value="Soluble quinoprotein glucose dehydrogenase"/>
    <property type="match status" value="1"/>
</dbReference>
<dbReference type="InterPro" id="IPR013427">
    <property type="entry name" value="Haem-bd_dom_put"/>
</dbReference>
<dbReference type="PROSITE" id="PS51007">
    <property type="entry name" value="CYTC"/>
    <property type="match status" value="1"/>
</dbReference>
<name>A0A517SHD9_9PLAN</name>
<protein>
    <submittedName>
        <fullName evidence="7">HEAT repeat protein</fullName>
    </submittedName>
</protein>
<evidence type="ECO:0000256" key="5">
    <source>
        <dbReference type="SAM" id="SignalP"/>
    </source>
</evidence>
<dbReference type="Pfam" id="PF23500">
    <property type="entry name" value="DUF7133"/>
    <property type="match status" value="1"/>
</dbReference>
<dbReference type="InterPro" id="IPR036909">
    <property type="entry name" value="Cyt_c-like_dom_sf"/>
</dbReference>
<dbReference type="InterPro" id="IPR011989">
    <property type="entry name" value="ARM-like"/>
</dbReference>
<dbReference type="EMBL" id="CP036271">
    <property type="protein sequence ID" value="QDT55540.1"/>
    <property type="molecule type" value="Genomic_DNA"/>
</dbReference>
<feature type="chain" id="PRO_5021717848" evidence="5">
    <location>
        <begin position="30"/>
        <end position="1139"/>
    </location>
</feature>
<keyword evidence="8" id="KW-1185">Reference proteome</keyword>
<dbReference type="Pfam" id="PF13646">
    <property type="entry name" value="HEAT_2"/>
    <property type="match status" value="2"/>
</dbReference>
<organism evidence="7 8">
    <name type="scientific">Caulifigura coniformis</name>
    <dbReference type="NCBI Taxonomy" id="2527983"/>
    <lineage>
        <taxon>Bacteria</taxon>
        <taxon>Pseudomonadati</taxon>
        <taxon>Planctomycetota</taxon>
        <taxon>Planctomycetia</taxon>
        <taxon>Planctomycetales</taxon>
        <taxon>Planctomycetaceae</taxon>
        <taxon>Caulifigura</taxon>
    </lineage>
</organism>
<dbReference type="GO" id="GO:0009055">
    <property type="term" value="F:electron transfer activity"/>
    <property type="evidence" value="ECO:0007669"/>
    <property type="project" value="InterPro"/>
</dbReference>
<evidence type="ECO:0000256" key="4">
    <source>
        <dbReference type="PROSITE-ProRule" id="PRU00433"/>
    </source>
</evidence>
<dbReference type="SUPFAM" id="SSF46626">
    <property type="entry name" value="Cytochrome c"/>
    <property type="match status" value="1"/>
</dbReference>
<dbReference type="SMART" id="SM00567">
    <property type="entry name" value="EZ_HEAT"/>
    <property type="match status" value="4"/>
</dbReference>
<accession>A0A517SHD9</accession>
<dbReference type="InterPro" id="IPR009056">
    <property type="entry name" value="Cyt_c-like_dom"/>
</dbReference>
<feature type="domain" description="Cytochrome c" evidence="6">
    <location>
        <begin position="993"/>
        <end position="1130"/>
    </location>
</feature>
<dbReference type="GO" id="GO:0020037">
    <property type="term" value="F:heme binding"/>
    <property type="evidence" value="ECO:0007669"/>
    <property type="project" value="InterPro"/>
</dbReference>
<dbReference type="OrthoDB" id="9770043at2"/>
<dbReference type="InterPro" id="IPR011041">
    <property type="entry name" value="Quinoprot_gluc/sorb_DH_b-prop"/>
</dbReference>
<keyword evidence="3 4" id="KW-0408">Iron</keyword>
<dbReference type="Proteomes" id="UP000315700">
    <property type="component" value="Chromosome"/>
</dbReference>
<dbReference type="InterPro" id="IPR055557">
    <property type="entry name" value="DUF7133"/>
</dbReference>
<dbReference type="InterPro" id="IPR013428">
    <property type="entry name" value="Membrane-bound_put_N"/>
</dbReference>
<keyword evidence="2 4" id="KW-0479">Metal-binding</keyword>
<evidence type="ECO:0000259" key="6">
    <source>
        <dbReference type="PROSITE" id="PS51007"/>
    </source>
</evidence>
<reference evidence="7 8" key="1">
    <citation type="submission" date="2019-02" db="EMBL/GenBank/DDBJ databases">
        <title>Deep-cultivation of Planctomycetes and their phenomic and genomic characterization uncovers novel biology.</title>
        <authorList>
            <person name="Wiegand S."/>
            <person name="Jogler M."/>
            <person name="Boedeker C."/>
            <person name="Pinto D."/>
            <person name="Vollmers J."/>
            <person name="Rivas-Marin E."/>
            <person name="Kohn T."/>
            <person name="Peeters S.H."/>
            <person name="Heuer A."/>
            <person name="Rast P."/>
            <person name="Oberbeckmann S."/>
            <person name="Bunk B."/>
            <person name="Jeske O."/>
            <person name="Meyerdierks A."/>
            <person name="Storesund J.E."/>
            <person name="Kallscheuer N."/>
            <person name="Luecker S."/>
            <person name="Lage O.M."/>
            <person name="Pohl T."/>
            <person name="Merkel B.J."/>
            <person name="Hornburger P."/>
            <person name="Mueller R.-W."/>
            <person name="Bruemmer F."/>
            <person name="Labrenz M."/>
            <person name="Spormann A.M."/>
            <person name="Op den Camp H."/>
            <person name="Overmann J."/>
            <person name="Amann R."/>
            <person name="Jetten M.S.M."/>
            <person name="Mascher T."/>
            <person name="Medema M.H."/>
            <person name="Devos D.P."/>
            <person name="Kaster A.-K."/>
            <person name="Ovreas L."/>
            <person name="Rohde M."/>
            <person name="Galperin M.Y."/>
            <person name="Jogler C."/>
        </authorList>
    </citation>
    <scope>NUCLEOTIDE SEQUENCE [LARGE SCALE GENOMIC DNA]</scope>
    <source>
        <strain evidence="7 8">Pan44</strain>
    </source>
</reference>
<dbReference type="KEGG" id="ccos:Pan44_35840"/>
<evidence type="ECO:0000256" key="3">
    <source>
        <dbReference type="ARBA" id="ARBA00023004"/>
    </source>
</evidence>